<comment type="caution">
    <text evidence="2">The sequence shown here is derived from an EMBL/GenBank/DDBJ whole genome shotgun (WGS) entry which is preliminary data.</text>
</comment>
<evidence type="ECO:0000313" key="3">
    <source>
        <dbReference type="Proteomes" id="UP000617979"/>
    </source>
</evidence>
<sequence length="222" mass="26611">MLEWIASHRWWFFIAVEISFWVLVIGFLVMRYGFGIRSHRVFLWLLALNLLSFLALGIIDFRETGQFSTFQVVVVVALVYSVTYGPKDMKRLDRYMRLKIARWKGESLPPEEEARLLEEREKEEKRKYGRLHAREQRRGWYLHLLLFLIAHFVFATLFGWKTASGIGGWVETWIDTWNAPELFPFRKEEVNQISRIWTLILLIDGINSFYYTIFPKQKKHMN</sequence>
<evidence type="ECO:0000256" key="1">
    <source>
        <dbReference type="SAM" id="Phobius"/>
    </source>
</evidence>
<dbReference type="RefSeq" id="WP_188432662.1">
    <property type="nucleotide sequence ID" value="NZ_BMEX01000007.1"/>
</dbReference>
<protein>
    <recommendedName>
        <fullName evidence="4">Integral membrane protein</fullName>
    </recommendedName>
</protein>
<feature type="transmembrane region" description="Helical" evidence="1">
    <location>
        <begin position="12"/>
        <end position="34"/>
    </location>
</feature>
<name>A0ABQ1GSX8_9BACL</name>
<feature type="transmembrane region" description="Helical" evidence="1">
    <location>
        <begin position="140"/>
        <end position="160"/>
    </location>
</feature>
<feature type="transmembrane region" description="Helical" evidence="1">
    <location>
        <begin position="196"/>
        <end position="214"/>
    </location>
</feature>
<accession>A0ABQ1GSX8</accession>
<reference evidence="3" key="1">
    <citation type="journal article" date="2019" name="Int. J. Syst. Evol. Microbiol.">
        <title>The Global Catalogue of Microorganisms (GCM) 10K type strain sequencing project: providing services to taxonomists for standard genome sequencing and annotation.</title>
        <authorList>
            <consortium name="The Broad Institute Genomics Platform"/>
            <consortium name="The Broad Institute Genome Sequencing Center for Infectious Disease"/>
            <person name="Wu L."/>
            <person name="Ma J."/>
        </authorList>
    </citation>
    <scope>NUCLEOTIDE SEQUENCE [LARGE SCALE GENOMIC DNA]</scope>
    <source>
        <strain evidence="3">CGMCC 1.12404</strain>
    </source>
</reference>
<dbReference type="EMBL" id="BMEX01000007">
    <property type="protein sequence ID" value="GGA49214.1"/>
    <property type="molecule type" value="Genomic_DNA"/>
</dbReference>
<keyword evidence="3" id="KW-1185">Reference proteome</keyword>
<keyword evidence="1" id="KW-0472">Membrane</keyword>
<evidence type="ECO:0000313" key="2">
    <source>
        <dbReference type="EMBL" id="GGA49214.1"/>
    </source>
</evidence>
<feature type="transmembrane region" description="Helical" evidence="1">
    <location>
        <begin position="67"/>
        <end position="86"/>
    </location>
</feature>
<proteinExistence type="predicted"/>
<feature type="transmembrane region" description="Helical" evidence="1">
    <location>
        <begin position="41"/>
        <end position="61"/>
    </location>
</feature>
<organism evidence="2 3">
    <name type="scientific">Kroppenstedtia guangzhouensis</name>
    <dbReference type="NCBI Taxonomy" id="1274356"/>
    <lineage>
        <taxon>Bacteria</taxon>
        <taxon>Bacillati</taxon>
        <taxon>Bacillota</taxon>
        <taxon>Bacilli</taxon>
        <taxon>Bacillales</taxon>
        <taxon>Thermoactinomycetaceae</taxon>
        <taxon>Kroppenstedtia</taxon>
    </lineage>
</organism>
<evidence type="ECO:0008006" key="4">
    <source>
        <dbReference type="Google" id="ProtNLM"/>
    </source>
</evidence>
<gene>
    <name evidence="2" type="ORF">GCM10007416_22940</name>
</gene>
<keyword evidence="1" id="KW-1133">Transmembrane helix</keyword>
<keyword evidence="1" id="KW-0812">Transmembrane</keyword>
<dbReference type="Proteomes" id="UP000617979">
    <property type="component" value="Unassembled WGS sequence"/>
</dbReference>